<protein>
    <submittedName>
        <fullName evidence="1">Uncharacterized protein</fullName>
    </submittedName>
</protein>
<gene>
    <name evidence="1" type="ORF">S01H1_19333</name>
</gene>
<evidence type="ECO:0000313" key="1">
    <source>
        <dbReference type="EMBL" id="GAF93473.1"/>
    </source>
</evidence>
<comment type="caution">
    <text evidence="1">The sequence shown here is derived from an EMBL/GenBank/DDBJ whole genome shotgun (WGS) entry which is preliminary data.</text>
</comment>
<organism evidence="1">
    <name type="scientific">marine sediment metagenome</name>
    <dbReference type="NCBI Taxonomy" id="412755"/>
    <lineage>
        <taxon>unclassified sequences</taxon>
        <taxon>metagenomes</taxon>
        <taxon>ecological metagenomes</taxon>
    </lineage>
</organism>
<proteinExistence type="predicted"/>
<sequence>DVESATARTGMNSASYFNRKRNQRNVHIVGVEWSLTDDEMEFFKGWHRVILEFGALVFDMDLAFGDGYQTNSARFVEGSFQASVEGDLNWRVSAQLECDQVVEDTTYTAYLSELNERQNAIPLRQAQALGAAGTGTGEINLEYGQGESQDFQTKGVLSVPLFEGEPESQDFIANQIDYIILADGDGEET</sequence>
<reference evidence="1" key="1">
    <citation type="journal article" date="2014" name="Front. Microbiol.">
        <title>High frequency of phylogenetically diverse reductive dehalogenase-homologous genes in deep subseafloor sedimentary metagenomes.</title>
        <authorList>
            <person name="Kawai M."/>
            <person name="Futagami T."/>
            <person name="Toyoda A."/>
            <person name="Takaki Y."/>
            <person name="Nishi S."/>
            <person name="Hori S."/>
            <person name="Arai W."/>
            <person name="Tsubouchi T."/>
            <person name="Morono Y."/>
            <person name="Uchiyama I."/>
            <person name="Ito T."/>
            <person name="Fujiyama A."/>
            <person name="Inagaki F."/>
            <person name="Takami H."/>
        </authorList>
    </citation>
    <scope>NUCLEOTIDE SEQUENCE</scope>
    <source>
        <strain evidence="1">Expedition CK06-06</strain>
    </source>
</reference>
<dbReference type="EMBL" id="BARS01010429">
    <property type="protein sequence ID" value="GAF93473.1"/>
    <property type="molecule type" value="Genomic_DNA"/>
</dbReference>
<accession>X0TIX9</accession>
<name>X0TIX9_9ZZZZ</name>
<dbReference type="AlphaFoldDB" id="X0TIX9"/>
<feature type="non-terminal residue" evidence="1">
    <location>
        <position position="1"/>
    </location>
</feature>